<sequence length="79" mass="8783">MGKELVELQNNVGLINDLALFGAFFLACIGKKDPGARHGLLRKWFDDEIIVQSVVGHRKVVKVRKGLEIGNVARLALMR</sequence>
<proteinExistence type="predicted"/>
<name>A0A0G2AVJ9_9BACT</name>
<protein>
    <submittedName>
        <fullName evidence="1">Uncharacterized protein</fullName>
    </submittedName>
</protein>
<evidence type="ECO:0000313" key="1">
    <source>
        <dbReference type="EMBL" id="KKW36924.1"/>
    </source>
</evidence>
<comment type="caution">
    <text evidence="1">The sequence shown here is derived from an EMBL/GenBank/DDBJ whole genome shotgun (WGS) entry which is preliminary data.</text>
</comment>
<gene>
    <name evidence="1" type="ORF">UY81_C0009G0009</name>
</gene>
<dbReference type="PROSITE" id="PS51257">
    <property type="entry name" value="PROKAR_LIPOPROTEIN"/>
    <property type="match status" value="1"/>
</dbReference>
<accession>A0A0G2AVJ9</accession>
<dbReference type="EMBL" id="LCRM01000009">
    <property type="protein sequence ID" value="KKW36924.1"/>
    <property type="molecule type" value="Genomic_DNA"/>
</dbReference>
<reference evidence="1 2" key="1">
    <citation type="journal article" date="2015" name="Nature">
        <title>rRNA introns, odd ribosomes, and small enigmatic genomes across a large radiation of phyla.</title>
        <authorList>
            <person name="Brown C.T."/>
            <person name="Hug L.A."/>
            <person name="Thomas B.C."/>
            <person name="Sharon I."/>
            <person name="Castelle C.J."/>
            <person name="Singh A."/>
            <person name="Wilkins M.J."/>
            <person name="Williams K.H."/>
            <person name="Banfield J.F."/>
        </authorList>
    </citation>
    <scope>NUCLEOTIDE SEQUENCE [LARGE SCALE GENOMIC DNA]</scope>
</reference>
<dbReference type="Proteomes" id="UP000034290">
    <property type="component" value="Unassembled WGS sequence"/>
</dbReference>
<organism evidence="1 2">
    <name type="scientific">Candidatus Giovannonibacteria bacterium GW2011_GWA2_53_7</name>
    <dbReference type="NCBI Taxonomy" id="1618650"/>
    <lineage>
        <taxon>Bacteria</taxon>
        <taxon>Candidatus Giovannoniibacteriota</taxon>
    </lineage>
</organism>
<dbReference type="AlphaFoldDB" id="A0A0G2AVJ9"/>
<evidence type="ECO:0000313" key="2">
    <source>
        <dbReference type="Proteomes" id="UP000034290"/>
    </source>
</evidence>